<feature type="compositionally biased region" description="Polar residues" evidence="3">
    <location>
        <begin position="54"/>
        <end position="63"/>
    </location>
</feature>
<protein>
    <submittedName>
        <fullName evidence="6">Uncharacterized protein</fullName>
    </submittedName>
</protein>
<dbReference type="GO" id="GO:0007010">
    <property type="term" value="P:cytoskeleton organization"/>
    <property type="evidence" value="ECO:0007669"/>
    <property type="project" value="TreeGrafter"/>
</dbReference>
<sequence>MDVPGRLRPEDAGSSGGRQNASLDSIPTRKPVRPNFAEDVYGEKGDAPEKSGKTPPTSSNFDPNDSAFEDEGVVSYSESPLAQRRSANLLKLQQLKDMWHESTTDLDFVYADADCLPNELAELYSYSEMEDFAQNTQCWREYADRKDIDAPYYFSSLPLAKKQFIVRDLNARLESADPNIRLNSARILLYFLQGAPLDFVDEDDGGDLSPSSSAPPTSPPESVNKGTGLHESDCIFNGTKNAYLLYSLGSYQALSGMLLTEMRAPFDNGLGGHSLDGRLSKASSRDSRSASNADLSDTEKKFGRAATLADNESLRLTLAALYHMVELIRSRHIAGKIQIEQGDVQHLQEQFLLELEEPLEFVGQPLLVVLFEMMPPFYGGTSPHFPIKKILLLIWKILLATLGGWEELALEKANKRTSINLPVVEDTIMVATNMPSTQFNDGESAVAFDDTEDRSATGQCRQVSGDKTPRAGSPTIQEPPRKKLPWKSKISQAEIEAFIQLQREKYFHYVLPGDSTSLFGLPRPILASINIQKTHLYTSMSEIQRKDDEDLNRYLFSTKEKIEESKTESLYKHLLPKLTEYTVALLKVLLAAAPSNKAKSETLNILIDVLTSEHETSDILSNSMSLDRSTSNPLEDGVRLAIDINRHKEIIVKAASAIMILMTKHFKLNHVFQFEYICQHMVYGNGIPLILKFLDLQVVRHVQSRHEIYAYNYPQCILHFVRNGEEWPVLNAENVEETTVAAKNAVFCRWRNLFALINLTRVLNKLVKNKPSRVMMLMVFKSAPILKRALKIRSGIFQLYILKALKMQSRYLGRQWRKSNMDIMSAIYSKVRHRLTDDWAFANEMRKSYDYHNEESELKASVERFHSRRSSRLYPKLAVDFSDGPLPGDDYLNRVDPKEFLPNDVSVHSVISAANIDLGARFMKIAWKPVKNVCGLAQIRFMNVCHTDASFGAKKPTPNFEDLLKEYSQRYWDDSLKDDDSKVTELYHGLVSGSRSALASSITLVESRNPTKRARGNLLLKKVLDMERKKFLDTGWKSMIFRVGISGSPGVGKSSFIEALGMELITKRNMKVAVLTVDPTSAMTGGSLLGDLTRMQNLSINPSAYIRQSPTSGCVGGVTRGTHEAIVLCEAAGYDIVLVETVGVGQSEYAVADMCDMFALLLSPAHGDELQGVKRGIMELSDLLVITKDDGDLKAKAKITQAEYISALKYMRPRLETWRPKVLRSSIHDEKSVSHVCDEMFKFRDTVGETGEFVRKRNEQLSKWMWTYVRDEIVALFKEHPQVARNIPTLESQIQKGVITPGMAAESLIRTFFKV</sequence>
<accession>A0A2A2L9C3</accession>
<feature type="compositionally biased region" description="Basic and acidic residues" evidence="3">
    <location>
        <begin position="1"/>
        <end position="11"/>
    </location>
</feature>
<gene>
    <name evidence="6" type="ORF">WR25_24716</name>
</gene>
<feature type="compositionally biased region" description="Basic and acidic residues" evidence="3">
    <location>
        <begin position="277"/>
        <end position="288"/>
    </location>
</feature>
<dbReference type="CDD" id="cd03114">
    <property type="entry name" value="MMAA-like"/>
    <property type="match status" value="1"/>
</dbReference>
<reference evidence="6 7" key="1">
    <citation type="journal article" date="2017" name="Curr. Biol.">
        <title>Genome architecture and evolution of a unichromosomal asexual nematode.</title>
        <authorList>
            <person name="Fradin H."/>
            <person name="Zegar C."/>
            <person name="Gutwein M."/>
            <person name="Lucas J."/>
            <person name="Kovtun M."/>
            <person name="Corcoran D."/>
            <person name="Baugh L.R."/>
            <person name="Kiontke K."/>
            <person name="Gunsalus K."/>
            <person name="Fitch D.H."/>
            <person name="Piano F."/>
        </authorList>
    </citation>
    <scope>NUCLEOTIDE SEQUENCE [LARGE SCALE GENOMIC DNA]</scope>
    <source>
        <strain evidence="6">PF1309</strain>
    </source>
</reference>
<organism evidence="6 7">
    <name type="scientific">Diploscapter pachys</name>
    <dbReference type="NCBI Taxonomy" id="2018661"/>
    <lineage>
        <taxon>Eukaryota</taxon>
        <taxon>Metazoa</taxon>
        <taxon>Ecdysozoa</taxon>
        <taxon>Nematoda</taxon>
        <taxon>Chromadorea</taxon>
        <taxon>Rhabditida</taxon>
        <taxon>Rhabditina</taxon>
        <taxon>Rhabditomorpha</taxon>
        <taxon>Rhabditoidea</taxon>
        <taxon>Rhabditidae</taxon>
        <taxon>Diploscapter</taxon>
    </lineage>
</organism>
<dbReference type="Gene3D" id="1.20.5.170">
    <property type="match status" value="1"/>
</dbReference>
<evidence type="ECO:0000256" key="3">
    <source>
        <dbReference type="SAM" id="MobiDB-lite"/>
    </source>
</evidence>
<dbReference type="InterPro" id="IPR005129">
    <property type="entry name" value="GTPase_ArgK"/>
</dbReference>
<keyword evidence="7" id="KW-1185">Reference proteome</keyword>
<dbReference type="Gene3D" id="3.40.50.300">
    <property type="entry name" value="P-loop containing nucleotide triphosphate hydrolases"/>
    <property type="match status" value="1"/>
</dbReference>
<dbReference type="PANTHER" id="PTHR13239">
    <property type="entry name" value="PROTEIN REQUIRED FOR HYPHAL ANASTOMOSIS HAM-2"/>
    <property type="match status" value="1"/>
</dbReference>
<dbReference type="PANTHER" id="PTHR13239:SF4">
    <property type="entry name" value="AT25231P"/>
    <property type="match status" value="1"/>
</dbReference>
<feature type="region of interest" description="Disordered" evidence="3">
    <location>
        <begin position="277"/>
        <end position="296"/>
    </location>
</feature>
<feature type="domain" description="Far11/STRP C-terminal" evidence="5">
    <location>
        <begin position="522"/>
        <end position="926"/>
    </location>
</feature>
<dbReference type="Pfam" id="PF03308">
    <property type="entry name" value="MeaB"/>
    <property type="match status" value="1"/>
</dbReference>
<comment type="similarity">
    <text evidence="2">Belongs to the SIMIBI class G3E GTPase family. ArgK/MeaB subfamily.</text>
</comment>
<evidence type="ECO:0000259" key="4">
    <source>
        <dbReference type="SMART" id="SM01292"/>
    </source>
</evidence>
<dbReference type="NCBIfam" id="NF006958">
    <property type="entry name" value="PRK09435.1"/>
    <property type="match status" value="1"/>
</dbReference>
<dbReference type="NCBIfam" id="TIGR00750">
    <property type="entry name" value="lao"/>
    <property type="match status" value="1"/>
</dbReference>
<dbReference type="GO" id="GO:0003924">
    <property type="term" value="F:GTPase activity"/>
    <property type="evidence" value="ECO:0007669"/>
    <property type="project" value="InterPro"/>
</dbReference>
<proteinExistence type="inferred from homology"/>
<evidence type="ECO:0000256" key="2">
    <source>
        <dbReference type="ARBA" id="ARBA00009625"/>
    </source>
</evidence>
<dbReference type="Gene3D" id="1.10.287.130">
    <property type="match status" value="1"/>
</dbReference>
<dbReference type="EMBL" id="LIAE01007028">
    <property type="protein sequence ID" value="PAV82762.1"/>
    <property type="molecule type" value="Genomic_DNA"/>
</dbReference>
<feature type="region of interest" description="Disordered" evidence="3">
    <location>
        <begin position="202"/>
        <end position="226"/>
    </location>
</feature>
<feature type="compositionally biased region" description="Basic and acidic residues" evidence="3">
    <location>
        <begin position="41"/>
        <end position="52"/>
    </location>
</feature>
<dbReference type="SUPFAM" id="SSF52540">
    <property type="entry name" value="P-loop containing nucleoside triphosphate hydrolases"/>
    <property type="match status" value="1"/>
</dbReference>
<dbReference type="Pfam" id="PF07923">
    <property type="entry name" value="N1221"/>
    <property type="match status" value="1"/>
</dbReference>
<dbReference type="InterPro" id="IPR040185">
    <property type="entry name" value="Far11/STRP"/>
</dbReference>
<dbReference type="OrthoDB" id="18234at2759"/>
<evidence type="ECO:0000313" key="6">
    <source>
        <dbReference type="EMBL" id="PAV82762.1"/>
    </source>
</evidence>
<dbReference type="STRING" id="2018661.A0A2A2L9C3"/>
<evidence type="ECO:0000259" key="5">
    <source>
        <dbReference type="SMART" id="SM01293"/>
    </source>
</evidence>
<dbReference type="GO" id="GO:0005525">
    <property type="term" value="F:GTP binding"/>
    <property type="evidence" value="ECO:0007669"/>
    <property type="project" value="InterPro"/>
</dbReference>
<feature type="region of interest" description="Disordered" evidence="3">
    <location>
        <begin position="450"/>
        <end position="483"/>
    </location>
</feature>
<evidence type="ECO:0000256" key="1">
    <source>
        <dbReference type="ARBA" id="ARBA00007062"/>
    </source>
</evidence>
<dbReference type="GO" id="GO:0005829">
    <property type="term" value="C:cytosol"/>
    <property type="evidence" value="ECO:0007669"/>
    <property type="project" value="TreeGrafter"/>
</dbReference>
<comment type="similarity">
    <text evidence="1">Belongs to the STRIP family.</text>
</comment>
<name>A0A2A2L9C3_9BILA</name>
<feature type="domain" description="Far11/STRP N-terminal" evidence="4">
    <location>
        <begin position="103"/>
        <end position="489"/>
    </location>
</feature>
<comment type="caution">
    <text evidence="6">The sequence shown here is derived from an EMBL/GenBank/DDBJ whole genome shotgun (WGS) entry which is preliminary data.</text>
</comment>
<dbReference type="Proteomes" id="UP000218231">
    <property type="component" value="Unassembled WGS sequence"/>
</dbReference>
<dbReference type="SMART" id="SM01292">
    <property type="entry name" value="N1221"/>
    <property type="match status" value="1"/>
</dbReference>
<evidence type="ECO:0000313" key="7">
    <source>
        <dbReference type="Proteomes" id="UP000218231"/>
    </source>
</evidence>
<dbReference type="InterPro" id="IPR012486">
    <property type="entry name" value="Far11/STRP_N"/>
</dbReference>
<feature type="region of interest" description="Disordered" evidence="3">
    <location>
        <begin position="1"/>
        <end position="75"/>
    </location>
</feature>
<dbReference type="Pfam" id="PF11882">
    <property type="entry name" value="DUF3402"/>
    <property type="match status" value="2"/>
</dbReference>
<dbReference type="InterPro" id="IPR027417">
    <property type="entry name" value="P-loop_NTPase"/>
</dbReference>
<dbReference type="InterPro" id="IPR021819">
    <property type="entry name" value="Far11/STRP_C"/>
</dbReference>
<dbReference type="SMART" id="SM01293">
    <property type="entry name" value="DUF3402"/>
    <property type="match status" value="1"/>
</dbReference>